<feature type="repeat" description="PPR" evidence="3">
    <location>
        <begin position="9"/>
        <end position="43"/>
    </location>
</feature>
<dbReference type="Pfam" id="PF13041">
    <property type="entry name" value="PPR_2"/>
    <property type="match status" value="1"/>
</dbReference>
<protein>
    <recommendedName>
        <fullName evidence="6">Pentatricopeptide repeat-containing protein</fullName>
    </recommendedName>
</protein>
<evidence type="ECO:0000313" key="4">
    <source>
        <dbReference type="EMBL" id="KAE8654613.1"/>
    </source>
</evidence>
<comment type="similarity">
    <text evidence="1">Belongs to the PPR family. P subfamily.</text>
</comment>
<accession>A0A6A2W9L2</accession>
<evidence type="ECO:0000313" key="5">
    <source>
        <dbReference type="Proteomes" id="UP000436088"/>
    </source>
</evidence>
<comment type="caution">
    <text evidence="4">The sequence shown here is derived from an EMBL/GenBank/DDBJ whole genome shotgun (WGS) entry which is preliminary data.</text>
</comment>
<dbReference type="Gene3D" id="1.25.40.10">
    <property type="entry name" value="Tetratricopeptide repeat domain"/>
    <property type="match status" value="1"/>
</dbReference>
<dbReference type="PROSITE" id="PS51375">
    <property type="entry name" value="PPR"/>
    <property type="match status" value="2"/>
</dbReference>
<gene>
    <name evidence="4" type="ORF">F3Y22_tig00117048pilonHSYRG01044</name>
</gene>
<reference evidence="4" key="1">
    <citation type="submission" date="2019-09" db="EMBL/GenBank/DDBJ databases">
        <title>Draft genome information of white flower Hibiscus syriacus.</title>
        <authorList>
            <person name="Kim Y.-M."/>
        </authorList>
    </citation>
    <scope>NUCLEOTIDE SEQUENCE [LARGE SCALE GENOMIC DNA]</scope>
    <source>
        <strain evidence="4">YM2019G1</strain>
    </source>
</reference>
<dbReference type="AlphaFoldDB" id="A0A6A2W9L2"/>
<dbReference type="PANTHER" id="PTHR47939:SF13">
    <property type="entry name" value="OS03G0201400 PROTEIN"/>
    <property type="match status" value="1"/>
</dbReference>
<dbReference type="InterPro" id="IPR050667">
    <property type="entry name" value="PPR-containing_protein"/>
</dbReference>
<keyword evidence="5" id="KW-1185">Reference proteome</keyword>
<name>A0A6A2W9L2_HIBSY</name>
<evidence type="ECO:0000256" key="2">
    <source>
        <dbReference type="ARBA" id="ARBA00022737"/>
    </source>
</evidence>
<sequence length="83" mass="9283">MCGRGVSPNVSSFNAVFRKLEEMKELDRGVLLLQQMPRMGCSPNHVSYSTVICSLCRTRGRMLEVGYLVDDMLRNGINIDATT</sequence>
<dbReference type="InterPro" id="IPR011990">
    <property type="entry name" value="TPR-like_helical_dom_sf"/>
</dbReference>
<evidence type="ECO:0000256" key="1">
    <source>
        <dbReference type="ARBA" id="ARBA00007626"/>
    </source>
</evidence>
<proteinExistence type="inferred from homology"/>
<feature type="repeat" description="PPR" evidence="3">
    <location>
        <begin position="44"/>
        <end position="79"/>
    </location>
</feature>
<dbReference type="PANTHER" id="PTHR47939">
    <property type="entry name" value="MEMBRANE-ASSOCIATED SALT-INDUCIBLE PROTEIN-LIKE"/>
    <property type="match status" value="1"/>
</dbReference>
<dbReference type="Proteomes" id="UP000436088">
    <property type="component" value="Unassembled WGS sequence"/>
</dbReference>
<evidence type="ECO:0000256" key="3">
    <source>
        <dbReference type="PROSITE-ProRule" id="PRU00708"/>
    </source>
</evidence>
<dbReference type="NCBIfam" id="TIGR00756">
    <property type="entry name" value="PPR"/>
    <property type="match status" value="2"/>
</dbReference>
<evidence type="ECO:0008006" key="6">
    <source>
        <dbReference type="Google" id="ProtNLM"/>
    </source>
</evidence>
<organism evidence="4 5">
    <name type="scientific">Hibiscus syriacus</name>
    <name type="common">Rose of Sharon</name>
    <dbReference type="NCBI Taxonomy" id="106335"/>
    <lineage>
        <taxon>Eukaryota</taxon>
        <taxon>Viridiplantae</taxon>
        <taxon>Streptophyta</taxon>
        <taxon>Embryophyta</taxon>
        <taxon>Tracheophyta</taxon>
        <taxon>Spermatophyta</taxon>
        <taxon>Magnoliopsida</taxon>
        <taxon>eudicotyledons</taxon>
        <taxon>Gunneridae</taxon>
        <taxon>Pentapetalae</taxon>
        <taxon>rosids</taxon>
        <taxon>malvids</taxon>
        <taxon>Malvales</taxon>
        <taxon>Malvaceae</taxon>
        <taxon>Malvoideae</taxon>
        <taxon>Hibiscus</taxon>
    </lineage>
</organism>
<dbReference type="EMBL" id="VEPZ02001787">
    <property type="protein sequence ID" value="KAE8654613.1"/>
    <property type="molecule type" value="Genomic_DNA"/>
</dbReference>
<keyword evidence="2" id="KW-0677">Repeat</keyword>
<dbReference type="InterPro" id="IPR002885">
    <property type="entry name" value="PPR_rpt"/>
</dbReference>